<accession>A0A220XN22</accession>
<evidence type="ECO:0000313" key="4">
    <source>
        <dbReference type="Proteomes" id="UP000198286"/>
    </source>
</evidence>
<proteinExistence type="predicted"/>
<dbReference type="RefSeq" id="WP_014941157.1">
    <property type="nucleotide sequence ID" value="NZ_CP012885.2"/>
</dbReference>
<name>A0A220XN22_MYCIT</name>
<evidence type="ECO:0000256" key="1">
    <source>
        <dbReference type="SAM" id="SignalP"/>
    </source>
</evidence>
<dbReference type="Proteomes" id="UP001529272">
    <property type="component" value="Unassembled WGS sequence"/>
</dbReference>
<dbReference type="EMBL" id="JASZZX010000021">
    <property type="protein sequence ID" value="MDM3928307.1"/>
    <property type="molecule type" value="Genomic_DNA"/>
</dbReference>
<reference evidence="3 5" key="2">
    <citation type="submission" date="2023-06" db="EMBL/GenBank/DDBJ databases">
        <title>Itaconate inhibition of nontuberculous mycobacteria.</title>
        <authorList>
            <person name="Breen P."/>
            <person name="Zimbric M."/>
            <person name="Caverly L."/>
        </authorList>
    </citation>
    <scope>NUCLEOTIDE SEQUENCE [LARGE SCALE GENOMIC DNA]</scope>
    <source>
        <strain evidence="3 5">FLAC1071</strain>
    </source>
</reference>
<feature type="signal peptide" evidence="1">
    <location>
        <begin position="1"/>
        <end position="21"/>
    </location>
</feature>
<reference evidence="3" key="4">
    <citation type="submission" date="2023-06" db="EMBL/GenBank/DDBJ databases">
        <authorList>
            <person name="Spilker T."/>
        </authorList>
    </citation>
    <scope>NUCLEOTIDE SEQUENCE</scope>
    <source>
        <strain evidence="3">FLAC1071</strain>
    </source>
</reference>
<dbReference type="Proteomes" id="UP000198286">
    <property type="component" value="Chromosome"/>
</dbReference>
<keyword evidence="1" id="KW-0732">Signal</keyword>
<protein>
    <recommendedName>
        <fullName evidence="6">Lipoprotein</fullName>
    </recommendedName>
</protein>
<reference evidence="5" key="3">
    <citation type="submission" date="2023-06" db="EMBL/GenBank/DDBJ databases">
        <title>Itaconate inhibition of nontuberculous mycobacteria.</title>
        <authorList>
            <person name="Spilker T."/>
        </authorList>
    </citation>
    <scope>NUCLEOTIDE SEQUENCE [LARGE SCALE GENOMIC DNA]</scope>
    <source>
        <strain evidence="5">FLAC1071</strain>
    </source>
</reference>
<evidence type="ECO:0000313" key="2">
    <source>
        <dbReference type="EMBL" id="ASL12801.1"/>
    </source>
</evidence>
<evidence type="ECO:0000313" key="3">
    <source>
        <dbReference type="EMBL" id="MDM3928307.1"/>
    </source>
</evidence>
<dbReference type="EMBL" id="CP015267">
    <property type="protein sequence ID" value="ASL12801.1"/>
    <property type="molecule type" value="Genomic_DNA"/>
</dbReference>
<reference evidence="2 4" key="1">
    <citation type="journal article" date="2017" name="Lancet Infect. Dis.">
        <title>Global outbreak of severe Mycobacterium chimaera disease after cardiac surgery: a molecular epidemiological study.</title>
        <authorList>
            <person name="van Ingen J."/>
            <person name="Kohl T."/>
            <person name="Kranzer K."/>
            <person name="Hasse B."/>
            <person name="Keller P."/>
            <person name="Szafranska A."/>
            <person name="Hillemann D."/>
            <person name="Chand M."/>
            <person name="Schreiber P."/>
            <person name="Sommerstein R."/>
            <person name="Berger C."/>
            <person name="Genoni M."/>
            <person name="Ruegg C."/>
            <person name="Troillet N."/>
            <person name="Widmer A.F."/>
            <person name="Becker S.L."/>
            <person name="Herrmann M."/>
            <person name="Eckmanns T."/>
            <person name="Haller S."/>
            <person name="Hoeller C."/>
            <person name="Debast S.B."/>
            <person name="Wolfhagen M.J."/>
            <person name="Hopman J."/>
            <person name="Kluytmans J."/>
            <person name="Langelaar M."/>
            <person name="Notermans D.W."/>
            <person name="ten Oever J."/>
            <person name="van den Barselaar P."/>
            <person name="Vonk A.B.A."/>
            <person name="Vos M.C."/>
            <person name="Ahmed N."/>
            <person name="Brown T."/>
            <person name="Crook D."/>
            <person name="Lamagni T."/>
            <person name="Phin N."/>
            <person name="Smith E.G."/>
            <person name="Zambon M."/>
            <person name="Serr A."/>
            <person name="Goetting T."/>
            <person name="Ebner W."/>
            <person name="Thuermer A."/>
            <person name="Utpatel C."/>
            <person name="Sproer C."/>
            <person name="Bunk B."/>
            <person name="Nubel U."/>
            <person name="Bloemberg G."/>
            <person name="Bottger E."/>
            <person name="Niemann S."/>
            <person name="Wagner D."/>
            <person name="Sax H."/>
        </authorList>
    </citation>
    <scope>NUCLEOTIDE SEQUENCE [LARGE SCALE GENOMIC DNA]</scope>
    <source>
        <strain evidence="2 4">ZUERICH-2</strain>
    </source>
</reference>
<sequence length="40" mass="4055">MSGLKYKVVLGLLLTFTALTASGCTVPLTIDCGPGLTCVP</sequence>
<evidence type="ECO:0008006" key="6">
    <source>
        <dbReference type="Google" id="ProtNLM"/>
    </source>
</evidence>
<organism evidence="2 4">
    <name type="scientific">Mycobacterium intracellulare subsp. chimaera</name>
    <dbReference type="NCBI Taxonomy" id="222805"/>
    <lineage>
        <taxon>Bacteria</taxon>
        <taxon>Bacillati</taxon>
        <taxon>Actinomycetota</taxon>
        <taxon>Actinomycetes</taxon>
        <taxon>Mycobacteriales</taxon>
        <taxon>Mycobacteriaceae</taxon>
        <taxon>Mycobacterium</taxon>
        <taxon>Mycobacterium avium complex (MAC)</taxon>
    </lineage>
</organism>
<keyword evidence="5" id="KW-1185">Reference proteome</keyword>
<gene>
    <name evidence="2" type="ORF">MYCOZU2_00334</name>
    <name evidence="3" type="ORF">QRB35_20055</name>
</gene>
<feature type="chain" id="PRO_5039650837" description="Lipoprotein" evidence="1">
    <location>
        <begin position="22"/>
        <end position="40"/>
    </location>
</feature>
<evidence type="ECO:0000313" key="5">
    <source>
        <dbReference type="Proteomes" id="UP001529272"/>
    </source>
</evidence>
<dbReference type="PROSITE" id="PS51257">
    <property type="entry name" value="PROKAR_LIPOPROTEIN"/>
    <property type="match status" value="1"/>
</dbReference>
<dbReference type="AlphaFoldDB" id="A0A220XN22"/>